<reference evidence="2" key="1">
    <citation type="submission" date="2019-03" db="EMBL/GenBank/DDBJ databases">
        <title>Long read genome sequence of the mycoparasitic Pythium oligandrum ATCC 38472 isolated from sugarbeet rhizosphere.</title>
        <authorList>
            <person name="Gaulin E."/>
        </authorList>
    </citation>
    <scope>NUCLEOTIDE SEQUENCE</scope>
    <source>
        <strain evidence="2">ATCC 38472_TT</strain>
    </source>
</reference>
<evidence type="ECO:0000313" key="2">
    <source>
        <dbReference type="EMBL" id="TMW59710.1"/>
    </source>
</evidence>
<dbReference type="AlphaFoldDB" id="A0A8K1CAV2"/>
<gene>
    <name evidence="2" type="ORF">Poli38472_004779</name>
</gene>
<name>A0A8K1CAV2_PYTOL</name>
<feature type="transmembrane region" description="Helical" evidence="1">
    <location>
        <begin position="408"/>
        <end position="430"/>
    </location>
</feature>
<comment type="caution">
    <text evidence="2">The sequence shown here is derived from an EMBL/GenBank/DDBJ whole genome shotgun (WGS) entry which is preliminary data.</text>
</comment>
<keyword evidence="1" id="KW-0472">Membrane</keyword>
<proteinExistence type="predicted"/>
<accession>A0A8K1CAV2</accession>
<keyword evidence="3" id="KW-1185">Reference proteome</keyword>
<evidence type="ECO:0000256" key="1">
    <source>
        <dbReference type="SAM" id="Phobius"/>
    </source>
</evidence>
<keyword evidence="1" id="KW-0812">Transmembrane</keyword>
<feature type="transmembrane region" description="Helical" evidence="1">
    <location>
        <begin position="336"/>
        <end position="354"/>
    </location>
</feature>
<sequence>MICTAIYVVFATLLAVCAYGLHSIANLPINLGIVEQSWSRDIFDISVNTFMQGKTTMKAIAAANTTDLYGTESLADLQYDTCGVRDWECADKVRPNTEQVLHLLASTFNTIPQFETPELAKRSDELTVEYVNQLTGYNFPVVQYSLAGVESKSTWAVVCSVRRTRYRVAQEEADEIDSVAICSKRRYDPDWICENEVEKDTTSYIVKIKHGQVKYLGQTPRGELYYNPGNVVTLRGSTQGTGLLSTVIGIDEYNGGIIQSSAPWDIAPAYLCKGTFNFDTYVGMRWQGQGLVNMTWTSGSLLLTNSLVLWAITMSLALLQFLYLPKSSVCVLPVEMAKSFVGPIILGFACYGNYHVQILTTHLHLNKVTSFDTTPLKLCGPAMFASVIGIMSGTTIQAAFNPLLVAPSYVLTIVSVVNWLVVFALEAYVFPRQSVMLPHQCGLKTSTTCSYYSATTRNYYISSLVALVIVIIGMVVILIIQRHRAKHVMVCSRNSVLRLFSVDALGDLATSDTGGCVVVGPEDVPVVDAGVLLNKNLIRVSSISIVRVGMVKYVILWRFLPPFLSRLVSHVVGLTLVIKASQDRVVKEFAFLELKDMKLHTAKELPAYYS</sequence>
<keyword evidence="1" id="KW-1133">Transmembrane helix</keyword>
<dbReference type="Proteomes" id="UP000794436">
    <property type="component" value="Unassembled WGS sequence"/>
</dbReference>
<feature type="transmembrane region" description="Helical" evidence="1">
    <location>
        <begin position="459"/>
        <end position="480"/>
    </location>
</feature>
<dbReference type="EMBL" id="SPLM01000109">
    <property type="protein sequence ID" value="TMW59710.1"/>
    <property type="molecule type" value="Genomic_DNA"/>
</dbReference>
<feature type="transmembrane region" description="Helical" evidence="1">
    <location>
        <begin position="307"/>
        <end position="324"/>
    </location>
</feature>
<protein>
    <submittedName>
        <fullName evidence="2">Uncharacterized protein</fullName>
    </submittedName>
</protein>
<feature type="transmembrane region" description="Helical" evidence="1">
    <location>
        <begin position="374"/>
        <end position="396"/>
    </location>
</feature>
<evidence type="ECO:0000313" key="3">
    <source>
        <dbReference type="Proteomes" id="UP000794436"/>
    </source>
</evidence>
<organism evidence="2 3">
    <name type="scientific">Pythium oligandrum</name>
    <name type="common">Mycoparasitic fungus</name>
    <dbReference type="NCBI Taxonomy" id="41045"/>
    <lineage>
        <taxon>Eukaryota</taxon>
        <taxon>Sar</taxon>
        <taxon>Stramenopiles</taxon>
        <taxon>Oomycota</taxon>
        <taxon>Peronosporomycetes</taxon>
        <taxon>Pythiales</taxon>
        <taxon>Pythiaceae</taxon>
        <taxon>Pythium</taxon>
    </lineage>
</organism>
<dbReference type="OrthoDB" id="157199at2759"/>